<gene>
    <name evidence="1" type="ORF">BCF44_10867</name>
</gene>
<sequence>MEENEALSPFLDALYWTLVERLVEFISTPLAGAAHAVAGVVRPRVSTARVFVFDGNDLSTIAGIDCPLLDRAGEQIDHYRHVAVLRRAMSSLACGAIREQNVDSRGIRIFDADSFYDDDENHPVMLRDAVFGSVAPTLRRPSAEPPSVGAQIIHPVGFLTLDAHTVRVYFRDPDGGETCGYDVATVDAAGNFKAAAGGFLTARIRELVGTGTLAGREVSADSDEYCVRAFAVL</sequence>
<protein>
    <submittedName>
        <fullName evidence="1">Uncharacterized protein</fullName>
    </submittedName>
</protein>
<dbReference type="OrthoDB" id="3673445at2"/>
<evidence type="ECO:0000313" key="1">
    <source>
        <dbReference type="EMBL" id="REH44587.1"/>
    </source>
</evidence>
<dbReference type="RefSeq" id="WP_116176537.1">
    <property type="nucleotide sequence ID" value="NZ_CP144375.1"/>
</dbReference>
<dbReference type="Proteomes" id="UP000256269">
    <property type="component" value="Unassembled WGS sequence"/>
</dbReference>
<comment type="caution">
    <text evidence="1">The sequence shown here is derived from an EMBL/GenBank/DDBJ whole genome shotgun (WGS) entry which is preliminary data.</text>
</comment>
<organism evidence="1 2">
    <name type="scientific">Kutzneria buriramensis</name>
    <dbReference type="NCBI Taxonomy" id="1045776"/>
    <lineage>
        <taxon>Bacteria</taxon>
        <taxon>Bacillati</taxon>
        <taxon>Actinomycetota</taxon>
        <taxon>Actinomycetes</taxon>
        <taxon>Pseudonocardiales</taxon>
        <taxon>Pseudonocardiaceae</taxon>
        <taxon>Kutzneria</taxon>
    </lineage>
</organism>
<proteinExistence type="predicted"/>
<name>A0A3E0HG60_9PSEU</name>
<evidence type="ECO:0000313" key="2">
    <source>
        <dbReference type="Proteomes" id="UP000256269"/>
    </source>
</evidence>
<reference evidence="1 2" key="1">
    <citation type="submission" date="2018-08" db="EMBL/GenBank/DDBJ databases">
        <title>Genomic Encyclopedia of Archaeal and Bacterial Type Strains, Phase II (KMG-II): from individual species to whole genera.</title>
        <authorList>
            <person name="Goeker M."/>
        </authorList>
    </citation>
    <scope>NUCLEOTIDE SEQUENCE [LARGE SCALE GENOMIC DNA]</scope>
    <source>
        <strain evidence="1 2">DSM 45791</strain>
    </source>
</reference>
<dbReference type="AlphaFoldDB" id="A0A3E0HG60"/>
<accession>A0A3E0HG60</accession>
<dbReference type="EMBL" id="QUNO01000008">
    <property type="protein sequence ID" value="REH44587.1"/>
    <property type="molecule type" value="Genomic_DNA"/>
</dbReference>
<keyword evidence="2" id="KW-1185">Reference proteome</keyword>